<sequence>MQMVGTVTSQGQLTIPASFRALLGLETPAKVEMELLDDGFIVRPKSDFWSLGGSLKSSVSLSEADLRKARMAFGENLAKRGTKNH</sequence>
<comment type="caution">
    <text evidence="3">The sequence shown here is derived from an EMBL/GenBank/DDBJ whole genome shotgun (WGS) entry which is preliminary data.</text>
</comment>
<feature type="domain" description="SpoVT-AbrB" evidence="2">
    <location>
        <begin position="2"/>
        <end position="47"/>
    </location>
</feature>
<dbReference type="EMBL" id="MGHU01000040">
    <property type="protein sequence ID" value="OGM76931.1"/>
    <property type="molecule type" value="Genomic_DNA"/>
</dbReference>
<dbReference type="Gene3D" id="2.10.260.10">
    <property type="match status" value="1"/>
</dbReference>
<dbReference type="PROSITE" id="PS51740">
    <property type="entry name" value="SPOVT_ABRB"/>
    <property type="match status" value="1"/>
</dbReference>
<evidence type="ECO:0000256" key="1">
    <source>
        <dbReference type="PROSITE-ProRule" id="PRU01076"/>
    </source>
</evidence>
<dbReference type="SMART" id="SM00966">
    <property type="entry name" value="SpoVT_AbrB"/>
    <property type="match status" value="1"/>
</dbReference>
<dbReference type="GO" id="GO:0003677">
    <property type="term" value="F:DNA binding"/>
    <property type="evidence" value="ECO:0007669"/>
    <property type="project" value="UniProtKB-UniRule"/>
</dbReference>
<evidence type="ECO:0000313" key="4">
    <source>
        <dbReference type="Proteomes" id="UP000179241"/>
    </source>
</evidence>
<protein>
    <recommendedName>
        <fullName evidence="2">SpoVT-AbrB domain-containing protein</fullName>
    </recommendedName>
</protein>
<accession>A0A1F8CL03</accession>
<keyword evidence="1" id="KW-0238">DNA-binding</keyword>
<dbReference type="Proteomes" id="UP000179241">
    <property type="component" value="Unassembled WGS sequence"/>
</dbReference>
<evidence type="ECO:0000259" key="2">
    <source>
        <dbReference type="PROSITE" id="PS51740"/>
    </source>
</evidence>
<organism evidence="3 4">
    <name type="scientific">Candidatus Woesebacteria bacterium RIFOXYA1_FULL_43_9</name>
    <dbReference type="NCBI Taxonomy" id="1802534"/>
    <lineage>
        <taxon>Bacteria</taxon>
        <taxon>Candidatus Woeseibacteriota</taxon>
    </lineage>
</organism>
<gene>
    <name evidence="3" type="ORF">A2188_01825</name>
</gene>
<reference evidence="3 4" key="1">
    <citation type="journal article" date="2016" name="Nat. Commun.">
        <title>Thousands of microbial genomes shed light on interconnected biogeochemical processes in an aquifer system.</title>
        <authorList>
            <person name="Anantharaman K."/>
            <person name="Brown C.T."/>
            <person name="Hug L.A."/>
            <person name="Sharon I."/>
            <person name="Castelle C.J."/>
            <person name="Probst A.J."/>
            <person name="Thomas B.C."/>
            <person name="Singh A."/>
            <person name="Wilkins M.J."/>
            <person name="Karaoz U."/>
            <person name="Brodie E.L."/>
            <person name="Williams K.H."/>
            <person name="Hubbard S.S."/>
            <person name="Banfield J.F."/>
        </authorList>
    </citation>
    <scope>NUCLEOTIDE SEQUENCE [LARGE SCALE GENOMIC DNA]</scope>
</reference>
<dbReference type="AlphaFoldDB" id="A0A1F8CL03"/>
<proteinExistence type="predicted"/>
<dbReference type="InterPro" id="IPR037914">
    <property type="entry name" value="SpoVT-AbrB_sf"/>
</dbReference>
<dbReference type="Pfam" id="PF04014">
    <property type="entry name" value="MazE_antitoxin"/>
    <property type="match status" value="1"/>
</dbReference>
<name>A0A1F8CL03_9BACT</name>
<dbReference type="InterPro" id="IPR007159">
    <property type="entry name" value="SpoVT-AbrB_dom"/>
</dbReference>
<dbReference type="SUPFAM" id="SSF89447">
    <property type="entry name" value="AbrB/MazE/MraZ-like"/>
    <property type="match status" value="1"/>
</dbReference>
<evidence type="ECO:0000313" key="3">
    <source>
        <dbReference type="EMBL" id="OGM76931.1"/>
    </source>
</evidence>